<sequence length="58" mass="6415">MTVSVLCTQTIRTAGCFTEVFQVMQAAQKVQPQSKPSISQLEARLPGNDINQLLMYPC</sequence>
<name>A0A0E9UIS3_ANGAN</name>
<protein>
    <submittedName>
        <fullName evidence="1">Uncharacterized protein</fullName>
    </submittedName>
</protein>
<reference evidence="1" key="2">
    <citation type="journal article" date="2015" name="Fish Shellfish Immunol.">
        <title>Early steps in the European eel (Anguilla anguilla)-Vibrio vulnificus interaction in the gills: Role of the RtxA13 toxin.</title>
        <authorList>
            <person name="Callol A."/>
            <person name="Pajuelo D."/>
            <person name="Ebbesson L."/>
            <person name="Teles M."/>
            <person name="MacKenzie S."/>
            <person name="Amaro C."/>
        </authorList>
    </citation>
    <scope>NUCLEOTIDE SEQUENCE</scope>
</reference>
<dbReference type="EMBL" id="GBXM01042930">
    <property type="protein sequence ID" value="JAH65647.1"/>
    <property type="molecule type" value="Transcribed_RNA"/>
</dbReference>
<proteinExistence type="predicted"/>
<accession>A0A0E9UIS3</accession>
<evidence type="ECO:0000313" key="1">
    <source>
        <dbReference type="EMBL" id="JAH65647.1"/>
    </source>
</evidence>
<dbReference type="AlphaFoldDB" id="A0A0E9UIS3"/>
<reference evidence="1" key="1">
    <citation type="submission" date="2014-11" db="EMBL/GenBank/DDBJ databases">
        <authorList>
            <person name="Amaro Gonzalez C."/>
        </authorList>
    </citation>
    <scope>NUCLEOTIDE SEQUENCE</scope>
</reference>
<organism evidence="1">
    <name type="scientific">Anguilla anguilla</name>
    <name type="common">European freshwater eel</name>
    <name type="synonym">Muraena anguilla</name>
    <dbReference type="NCBI Taxonomy" id="7936"/>
    <lineage>
        <taxon>Eukaryota</taxon>
        <taxon>Metazoa</taxon>
        <taxon>Chordata</taxon>
        <taxon>Craniata</taxon>
        <taxon>Vertebrata</taxon>
        <taxon>Euteleostomi</taxon>
        <taxon>Actinopterygii</taxon>
        <taxon>Neopterygii</taxon>
        <taxon>Teleostei</taxon>
        <taxon>Anguilliformes</taxon>
        <taxon>Anguillidae</taxon>
        <taxon>Anguilla</taxon>
    </lineage>
</organism>